<dbReference type="KEGG" id="mey:TM49_19275"/>
<dbReference type="CDD" id="cd07808">
    <property type="entry name" value="ASKHA_NBD_FGGY_EcXK-like"/>
    <property type="match status" value="1"/>
</dbReference>
<proteinExistence type="inferred from homology"/>
<dbReference type="PANTHER" id="PTHR43095:SF5">
    <property type="entry name" value="XYLULOSE KINASE"/>
    <property type="match status" value="1"/>
</dbReference>
<keyword evidence="2" id="KW-0808">Transferase</keyword>
<dbReference type="InterPro" id="IPR050406">
    <property type="entry name" value="FGGY_Carb_Kinase"/>
</dbReference>
<dbReference type="Gene3D" id="3.30.420.40">
    <property type="match status" value="2"/>
</dbReference>
<dbReference type="AlphaFoldDB" id="A0A0D5LU76"/>
<accession>A0A0D5LU76</accession>
<sequence length="472" mass="51174">MYLGIDLGTGSVKLMLVDGANQIHTASSPYRVEAPEAGFAETDPAAWIVAIRDAVARLPDLTGLKGIGFSGQMHGVVAVDREGAPLMPAILWADQRGGPYLGRFDTLPPAMRLRLLNTPVAGMAATTLLWLKHERPALYDRTATILFPKDYVRLLMTGAIATDYSDASGSLLYDFETRDWCLGAVDTLGLRTDFLPPIHPSLSQAGQINASGARLFGLPEGTPVAVGGGDAPVGMYGSGLRSSDEVQISVGSGAQIFRPIETDRLPDLNPSLNVFEGIATHDRYQVAAMLNAGIVLEWARAIVKSDWHSIYARLNDRHLGQAPSLLFLPYLNGERTPYMSATPCGAWLGLSLNDDAFDMMFAALLGVACTIRLGLETLDAAGEIRTIRAVGGSLRHEYWRRLLASVIGQPLVISERTDISAFGAVRIASDMLQDTLRLPEDPTTVYQPSPLPWIENYFSRFKQAYSSLINLT</sequence>
<evidence type="ECO:0008006" key="8">
    <source>
        <dbReference type="Google" id="ProtNLM"/>
    </source>
</evidence>
<dbReference type="PATRIC" id="fig|1486262.3.peg.3989"/>
<evidence type="ECO:0000256" key="1">
    <source>
        <dbReference type="ARBA" id="ARBA00009156"/>
    </source>
</evidence>
<evidence type="ECO:0000313" key="7">
    <source>
        <dbReference type="Proteomes" id="UP000032611"/>
    </source>
</evidence>
<keyword evidence="3" id="KW-0418">Kinase</keyword>
<dbReference type="OrthoDB" id="9805576at2"/>
<dbReference type="GO" id="GO:0005975">
    <property type="term" value="P:carbohydrate metabolic process"/>
    <property type="evidence" value="ECO:0007669"/>
    <property type="project" value="InterPro"/>
</dbReference>
<dbReference type="Pfam" id="PF00370">
    <property type="entry name" value="FGGY_N"/>
    <property type="match status" value="1"/>
</dbReference>
<dbReference type="InterPro" id="IPR018484">
    <property type="entry name" value="FGGY_N"/>
</dbReference>
<dbReference type="SUPFAM" id="SSF53067">
    <property type="entry name" value="Actin-like ATPase domain"/>
    <property type="match status" value="2"/>
</dbReference>
<dbReference type="PANTHER" id="PTHR43095">
    <property type="entry name" value="SUGAR KINASE"/>
    <property type="match status" value="1"/>
</dbReference>
<dbReference type="EMBL" id="CP010803">
    <property type="protein sequence ID" value="AJY47322.1"/>
    <property type="molecule type" value="Genomic_DNA"/>
</dbReference>
<dbReference type="STRING" id="1486262.TM49_19275"/>
<feature type="domain" description="Carbohydrate kinase FGGY C-terminal" evidence="5">
    <location>
        <begin position="281"/>
        <end position="428"/>
    </location>
</feature>
<dbReference type="InterPro" id="IPR043129">
    <property type="entry name" value="ATPase_NBD"/>
</dbReference>
<dbReference type="GO" id="GO:0016301">
    <property type="term" value="F:kinase activity"/>
    <property type="evidence" value="ECO:0007669"/>
    <property type="project" value="UniProtKB-KW"/>
</dbReference>
<feature type="domain" description="Carbohydrate kinase FGGY N-terminal" evidence="4">
    <location>
        <begin position="1"/>
        <end position="235"/>
    </location>
</feature>
<evidence type="ECO:0000256" key="2">
    <source>
        <dbReference type="ARBA" id="ARBA00022679"/>
    </source>
</evidence>
<dbReference type="HOGENOM" id="CLU_009281_3_0_5"/>
<dbReference type="PIRSF" id="PIRSF000538">
    <property type="entry name" value="GlpK"/>
    <property type="match status" value="1"/>
</dbReference>
<evidence type="ECO:0000313" key="6">
    <source>
        <dbReference type="EMBL" id="AJY47322.1"/>
    </source>
</evidence>
<dbReference type="InterPro" id="IPR018485">
    <property type="entry name" value="FGGY_C"/>
</dbReference>
<comment type="similarity">
    <text evidence="1">Belongs to the FGGY kinase family.</text>
</comment>
<organism evidence="6 7">
    <name type="scientific">Martelella endophytica</name>
    <dbReference type="NCBI Taxonomy" id="1486262"/>
    <lineage>
        <taxon>Bacteria</taxon>
        <taxon>Pseudomonadati</taxon>
        <taxon>Pseudomonadota</taxon>
        <taxon>Alphaproteobacteria</taxon>
        <taxon>Hyphomicrobiales</taxon>
        <taxon>Aurantimonadaceae</taxon>
        <taxon>Martelella</taxon>
    </lineage>
</organism>
<keyword evidence="7" id="KW-1185">Reference proteome</keyword>
<evidence type="ECO:0000259" key="5">
    <source>
        <dbReference type="Pfam" id="PF02782"/>
    </source>
</evidence>
<evidence type="ECO:0000256" key="3">
    <source>
        <dbReference type="ARBA" id="ARBA00022777"/>
    </source>
</evidence>
<reference evidence="6 7" key="1">
    <citation type="journal article" date="2015" name="Genome Announc.">
        <title>Complete genome sequence of Martelella endophytica YC6887, which has antifungal activity associated with a halophyte.</title>
        <authorList>
            <person name="Khan A."/>
            <person name="Khan H."/>
            <person name="Chung E.J."/>
            <person name="Hossain M.T."/>
            <person name="Chung Y.R."/>
        </authorList>
    </citation>
    <scope>NUCLEOTIDE SEQUENCE [LARGE SCALE GENOMIC DNA]</scope>
    <source>
        <strain evidence="6">YC6887</strain>
    </source>
</reference>
<protein>
    <recommendedName>
        <fullName evidence="8">Xylulose kinase</fullName>
    </recommendedName>
</protein>
<evidence type="ECO:0000259" key="4">
    <source>
        <dbReference type="Pfam" id="PF00370"/>
    </source>
</evidence>
<dbReference type="Pfam" id="PF02782">
    <property type="entry name" value="FGGY_C"/>
    <property type="match status" value="1"/>
</dbReference>
<dbReference type="RefSeq" id="WP_045683623.1">
    <property type="nucleotide sequence ID" value="NZ_CP010803.1"/>
</dbReference>
<dbReference type="Proteomes" id="UP000032611">
    <property type="component" value="Chromosome"/>
</dbReference>
<dbReference type="InterPro" id="IPR000577">
    <property type="entry name" value="Carb_kinase_FGGY"/>
</dbReference>
<name>A0A0D5LU76_MAREN</name>
<gene>
    <name evidence="6" type="ORF">TM49_19275</name>
</gene>